<keyword evidence="4" id="KW-1133">Transmembrane helix</keyword>
<dbReference type="SMART" id="SM01360">
    <property type="entry name" value="A2M"/>
    <property type="match status" value="1"/>
</dbReference>
<dbReference type="InterPro" id="IPR041246">
    <property type="entry name" value="Bact_MG10"/>
</dbReference>
<dbReference type="InterPro" id="IPR051802">
    <property type="entry name" value="YfhM-like"/>
</dbReference>
<reference evidence="7 8" key="1">
    <citation type="submission" date="2018-06" db="EMBL/GenBank/DDBJ databases">
        <title>Genomic Encyclopedia of Type Strains, Phase IV (KMG-IV): sequencing the most valuable type-strain genomes for metagenomic binning, comparative biology and taxonomic classification.</title>
        <authorList>
            <person name="Goeker M."/>
        </authorList>
    </citation>
    <scope>NUCLEOTIDE SEQUENCE [LARGE SCALE GENOMIC DNA]</scope>
    <source>
        <strain evidence="7 8">DSM 25532</strain>
    </source>
</reference>
<dbReference type="CDD" id="cd02891">
    <property type="entry name" value="A2M_like"/>
    <property type="match status" value="1"/>
</dbReference>
<evidence type="ECO:0008006" key="9">
    <source>
        <dbReference type="Google" id="ProtNLM"/>
    </source>
</evidence>
<comment type="similarity">
    <text evidence="1">Belongs to the protease inhibitor I39 (alpha-2-macroglobulin) family. Bacterial alpha-2-macroglobulin subfamily.</text>
</comment>
<dbReference type="PANTHER" id="PTHR40094">
    <property type="entry name" value="ALPHA-2-MACROGLOBULIN HOMOLOG"/>
    <property type="match status" value="1"/>
</dbReference>
<evidence type="ECO:0000256" key="3">
    <source>
        <dbReference type="SAM" id="MobiDB-lite"/>
    </source>
</evidence>
<evidence type="ECO:0000313" key="8">
    <source>
        <dbReference type="Proteomes" id="UP000253426"/>
    </source>
</evidence>
<dbReference type="PANTHER" id="PTHR40094:SF1">
    <property type="entry name" value="UBIQUITIN DOMAIN-CONTAINING PROTEIN"/>
    <property type="match status" value="1"/>
</dbReference>
<dbReference type="InterPro" id="IPR041203">
    <property type="entry name" value="Bact_A2M_MG5"/>
</dbReference>
<evidence type="ECO:0000259" key="5">
    <source>
        <dbReference type="SMART" id="SM01359"/>
    </source>
</evidence>
<dbReference type="Gene3D" id="1.50.10.20">
    <property type="match status" value="1"/>
</dbReference>
<dbReference type="EMBL" id="QNRR01000013">
    <property type="protein sequence ID" value="RBP37730.1"/>
    <property type="molecule type" value="Genomic_DNA"/>
</dbReference>
<dbReference type="Gene3D" id="2.60.40.1930">
    <property type="match status" value="1"/>
</dbReference>
<keyword evidence="8" id="KW-1185">Reference proteome</keyword>
<evidence type="ECO:0000256" key="4">
    <source>
        <dbReference type="SAM" id="Phobius"/>
    </source>
</evidence>
<feature type="compositionally biased region" description="Acidic residues" evidence="3">
    <location>
        <begin position="570"/>
        <end position="585"/>
    </location>
</feature>
<organism evidence="7 8">
    <name type="scientific">Roseimicrobium gellanilyticum</name>
    <dbReference type="NCBI Taxonomy" id="748857"/>
    <lineage>
        <taxon>Bacteria</taxon>
        <taxon>Pseudomonadati</taxon>
        <taxon>Verrucomicrobiota</taxon>
        <taxon>Verrucomicrobiia</taxon>
        <taxon>Verrucomicrobiales</taxon>
        <taxon>Verrucomicrobiaceae</taxon>
        <taxon>Roseimicrobium</taxon>
    </lineage>
</organism>
<dbReference type="InterPro" id="IPR002890">
    <property type="entry name" value="MG2"/>
</dbReference>
<dbReference type="Pfam" id="PF07703">
    <property type="entry name" value="A2M_BRD"/>
    <property type="match status" value="1"/>
</dbReference>
<comment type="caution">
    <text evidence="7">The sequence shown here is derived from an EMBL/GenBank/DDBJ whole genome shotgun (WGS) entry which is preliminary data.</text>
</comment>
<keyword evidence="2" id="KW-0732">Signal</keyword>
<feature type="domain" description="Alpha-2-macroglobulin" evidence="6">
    <location>
        <begin position="1298"/>
        <end position="1390"/>
    </location>
</feature>
<feature type="transmembrane region" description="Helical" evidence="4">
    <location>
        <begin position="40"/>
        <end position="60"/>
    </location>
</feature>
<feature type="region of interest" description="Disordered" evidence="3">
    <location>
        <begin position="565"/>
        <end position="585"/>
    </location>
</feature>
<feature type="domain" description="Alpha-2-macroglobulin bait region" evidence="5">
    <location>
        <begin position="1094"/>
        <end position="1233"/>
    </location>
</feature>
<dbReference type="GO" id="GO:0004866">
    <property type="term" value="F:endopeptidase inhibitor activity"/>
    <property type="evidence" value="ECO:0007669"/>
    <property type="project" value="InterPro"/>
</dbReference>
<dbReference type="Pfam" id="PF01835">
    <property type="entry name" value="MG2"/>
    <property type="match status" value="1"/>
</dbReference>
<evidence type="ECO:0000259" key="6">
    <source>
        <dbReference type="SMART" id="SM01360"/>
    </source>
</evidence>
<dbReference type="Proteomes" id="UP000253426">
    <property type="component" value="Unassembled WGS sequence"/>
</dbReference>
<evidence type="ECO:0000313" key="7">
    <source>
        <dbReference type="EMBL" id="RBP37730.1"/>
    </source>
</evidence>
<name>A0A366H6I7_9BACT</name>
<dbReference type="Pfam" id="PF00207">
    <property type="entry name" value="A2M"/>
    <property type="match status" value="1"/>
</dbReference>
<protein>
    <recommendedName>
        <fullName evidence="9">Alpha-2-macroglobulin family protein</fullName>
    </recommendedName>
</protein>
<keyword evidence="4" id="KW-0812">Transmembrane</keyword>
<accession>A0A366H6I7</accession>
<dbReference type="Pfam" id="PF11974">
    <property type="entry name" value="bMG3"/>
    <property type="match status" value="1"/>
</dbReference>
<dbReference type="Gene3D" id="2.60.40.3710">
    <property type="match status" value="1"/>
</dbReference>
<dbReference type="Pfam" id="PF17972">
    <property type="entry name" value="bMG5"/>
    <property type="match status" value="1"/>
</dbReference>
<proteinExistence type="inferred from homology"/>
<dbReference type="SUPFAM" id="SSF48239">
    <property type="entry name" value="Terpenoid cyclases/Protein prenyltransferases"/>
    <property type="match status" value="1"/>
</dbReference>
<dbReference type="SMART" id="SM01359">
    <property type="entry name" value="A2M_N_2"/>
    <property type="match status" value="1"/>
</dbReference>
<dbReference type="InterPro" id="IPR011625">
    <property type="entry name" value="A2M_N_BRD"/>
</dbReference>
<evidence type="ECO:0000256" key="2">
    <source>
        <dbReference type="ARBA" id="ARBA00022729"/>
    </source>
</evidence>
<sequence>MPRNWGRLSRAVFGDFKYQPPGWLVSTSGSVLDSMRRGPGVWASIIVATGVTIAGGYGWYHWVEKYKSRPTPLVEIREITSKLVAPGVTPIVKNKPVVQPVVLDFSSSIAPLESVGKAATKGVTMKPAMPGEWKWVTDKKLVFQTSQDYWPAANEYTVSFDKETLPPATKLKEAQWKFTTPPLVAKVTSSEFYTDPKDPSVHQITVNLNFSHPVTKDEVEKHITLDVLGKTPIFNYGGKTPDTFFTVTEGAHQREYYVRTTRIAVPEKEDFVNVTLTKGLANTQGGAVTETGVTTKVRVPDVTTGFFIKEVRTDIVRTEEGEPEQFLFLETTGYVTGEELEKHVSVWLLPKDKAASPAGPAVEDYDWPNTGEITPAVISASKPIPLKRVEAEKDEDAPMAAMHAFKMQPPGVGRLFVRITNGVQALGGFRLGKEHLALDDVPELPKEVEIQGAGGVLALNGEKKLSLKYRGVQHLRITLARVPFSQINHLARLTGGDFESPYWKTDFDEYNISRVHREVRDVVMPNEYQANYSTFDFTNALNSQDTNDPDASRGLFFLTVEGVRERNEDEQQNEEGEDVGTDSEEAEAKWVRVGENVAASRFILVTDLGILQKRNADASREIFVQSLMKGEPAAEVKIITLAKNGEFLHETTTDAQGHASVPNVEHFRREKLPVCVIARSGNDVAFLPFHRPDRLLDFSRFDIEGVLASEKEALDGFLFTERGVYRPGDKVHVGGIAKRRDWAGQLDGLPLVLEVRDSKEELLDTQQIALSEDGFFDTEVETAEESPTGTYTARLYLLPNPDDEGNRILLSRTGFRVEDFQPDRMKLGVTLSTPPGLAWVQPGDVKATINLQTLFGMPAAKRRVTAKLTLDPANFSFPKFPDFTFHNRLKDEDEEEQDNESAAAGTEVQLGEQTTDDNGNAVFNLALERFSDGVFSAEFFTEGFEPDGGRSVRGAQTFLVAPLPYVVGWKADGDLSYIGLDTPRSLKMIAVGPDQSLLAVPGLTQHILHIKHVSVLTKQENGNYAYVSTKREQSISEGALPLAADGASFTLPTNKAGEYRFELRDGEGNVVCATAFTVVGKGDAERSLERDAELEMKLARTSLQSGQPLEFSLRAPFTGAGLATIERDRVLGWQWIKQGTPSATHSIMVPEGLEGTGYVNVSFVRALDSPEVFTSPLSYAVQPFAVDENKRRMLVELDAPQRVKPGTTMTIGFKTTKPGRIVVYAVDEGIHQVTNYKLPDPLKHFMRKRALEVESEQILDLILPEFSQLMKQKAFGGSEDVALKMHLNPFKRRKEAPVVFWSGLVECGPDRQEVTYDVPDYFAGSLKIMAVAVSEDIVGTAQAQATVKGPFVLTPNAPFFAAPGDEFTASLTVANNLEGPSAPGTIALKVEGTEHLVVLPPLESNLEVGPGKEATARFKVRVKGELGGAELTFHASAGGEEAKRSTTLSVRPATPYMTHVQSGYFRLGKQDIAVNRDMFPEFRKTSATVSTAPLGLARGLESYLREYPYGCSEQITSRAMSRLLLADEVDFGFDKAEANEQLDAAFMLLRTRQHGNGGFGYWDGFCDAKPDFLSVYVTEFLTEARDAGYAVPSDILDAARNRMKQMARAKTANLEEANFQAAAIYLLTRNGEVTTNQVLNLRDTLEKEYKDKWEGTLSAAYLASTYMLLKQEKEGRTLMDLYRRKSDPKPFFERWLGGWWSDPQVRNAQAFALMCRHFPNIAGDFGYKDLAVITEPIAKHRFNTISSATSIMALKAYTALAKKSDVKLSITEVARAAGVEPKLLVPPSAGILNVPFGANAGTIRFNLDQGNSDLGAFYQVVEAGFEKGDAKDKITDGFEVFRELMDKDGKPIEKLKVGQSATVKLVIRNISPEDQTNVALLDLLPGSFEVEQGTLRPGRNTMPGADFVEVREDRNVFFTNVRKGDVQVFTYRIKPIAAGTFVIPPVYAESMYDQNFKGRALGGKLVVEAAQ</sequence>
<dbReference type="InterPro" id="IPR021868">
    <property type="entry name" value="Alpha_2_Macroglob_MG3"/>
</dbReference>
<dbReference type="InterPro" id="IPR008930">
    <property type="entry name" value="Terpenoid_cyclase/PrenylTrfase"/>
</dbReference>
<dbReference type="Pfam" id="PF17973">
    <property type="entry name" value="bMG10"/>
    <property type="match status" value="1"/>
</dbReference>
<keyword evidence="4" id="KW-0472">Membrane</keyword>
<gene>
    <name evidence="7" type="ORF">DES53_113112</name>
</gene>
<dbReference type="InterPro" id="IPR001599">
    <property type="entry name" value="Macroglobln_a2"/>
</dbReference>
<evidence type="ECO:0000256" key="1">
    <source>
        <dbReference type="ARBA" id="ARBA00010556"/>
    </source>
</evidence>
<feature type="region of interest" description="Disordered" evidence="3">
    <location>
        <begin position="891"/>
        <end position="915"/>
    </location>
</feature>